<keyword evidence="4" id="KW-1185">Reference proteome</keyword>
<feature type="region of interest" description="Disordered" evidence="1">
    <location>
        <begin position="7"/>
        <end position="31"/>
    </location>
</feature>
<comment type="caution">
    <text evidence="3">The sequence shown here is derived from an EMBL/GenBank/DDBJ whole genome shotgun (WGS) entry which is preliminary data.</text>
</comment>
<organism evidence="3 4">
    <name type="scientific">Chitinophaga rhizophila</name>
    <dbReference type="NCBI Taxonomy" id="2866212"/>
    <lineage>
        <taxon>Bacteria</taxon>
        <taxon>Pseudomonadati</taxon>
        <taxon>Bacteroidota</taxon>
        <taxon>Chitinophagia</taxon>
        <taxon>Chitinophagales</taxon>
        <taxon>Chitinophagaceae</taxon>
        <taxon>Chitinophaga</taxon>
    </lineage>
</organism>
<gene>
    <name evidence="3" type="ORF">K1Y79_01275</name>
</gene>
<accession>A0ABS7G6F4</accession>
<dbReference type="RefSeq" id="WP_220248184.1">
    <property type="nucleotide sequence ID" value="NZ_JAICCF010000001.1"/>
</dbReference>
<keyword evidence="2" id="KW-0812">Transmembrane</keyword>
<evidence type="ECO:0000256" key="1">
    <source>
        <dbReference type="SAM" id="MobiDB-lite"/>
    </source>
</evidence>
<dbReference type="EMBL" id="JAICCF010000001">
    <property type="protein sequence ID" value="MBW8682951.1"/>
    <property type="molecule type" value="Genomic_DNA"/>
</dbReference>
<keyword evidence="2" id="KW-0472">Membrane</keyword>
<evidence type="ECO:0000256" key="2">
    <source>
        <dbReference type="SAM" id="Phobius"/>
    </source>
</evidence>
<keyword evidence="2" id="KW-1133">Transmembrane helix</keyword>
<evidence type="ECO:0000313" key="4">
    <source>
        <dbReference type="Proteomes" id="UP000812961"/>
    </source>
</evidence>
<evidence type="ECO:0000313" key="3">
    <source>
        <dbReference type="EMBL" id="MBW8682951.1"/>
    </source>
</evidence>
<name>A0ABS7G6F4_9BACT</name>
<dbReference type="Proteomes" id="UP000812961">
    <property type="component" value="Unassembled WGS sequence"/>
</dbReference>
<proteinExistence type="predicted"/>
<protein>
    <submittedName>
        <fullName evidence="3">Uncharacterized protein</fullName>
    </submittedName>
</protein>
<feature type="transmembrane region" description="Helical" evidence="2">
    <location>
        <begin position="40"/>
        <end position="60"/>
    </location>
</feature>
<sequence>MIRMYLISPTGAAPPPDISPPRENQFPTLKDPPRSRLRTIITFIIYLFFACFFSANAALYDSPFYLTLLPLTYVPPVCTINNIPACNNYLTSTPSYIQHPVTNICPERTAACLKTRHYRHAGMPLSADMPPPILYSDTPLYHKMKAT</sequence>
<reference evidence="3 4" key="1">
    <citation type="submission" date="2021-08" db="EMBL/GenBank/DDBJ databases">
        <title>The genome sequence of Chitinophaga sp. B61.</title>
        <authorList>
            <person name="Zhang X."/>
        </authorList>
    </citation>
    <scope>NUCLEOTIDE SEQUENCE [LARGE SCALE GENOMIC DNA]</scope>
    <source>
        <strain evidence="3 4">B61</strain>
    </source>
</reference>